<feature type="compositionally biased region" description="Polar residues" evidence="1">
    <location>
        <begin position="33"/>
        <end position="45"/>
    </location>
</feature>
<dbReference type="EMBL" id="OOIL02001657">
    <property type="protein sequence ID" value="VFQ77282.1"/>
    <property type="molecule type" value="Genomic_DNA"/>
</dbReference>
<reference evidence="2 3" key="1">
    <citation type="submission" date="2018-04" db="EMBL/GenBank/DDBJ databases">
        <authorList>
            <person name="Vogel A."/>
        </authorList>
    </citation>
    <scope>NUCLEOTIDE SEQUENCE [LARGE SCALE GENOMIC DNA]</scope>
</reference>
<feature type="compositionally biased region" description="Basic and acidic residues" evidence="1">
    <location>
        <begin position="7"/>
        <end position="20"/>
    </location>
</feature>
<evidence type="ECO:0000313" key="3">
    <source>
        <dbReference type="Proteomes" id="UP000595140"/>
    </source>
</evidence>
<accession>A0A484LLA9</accession>
<dbReference type="Proteomes" id="UP000595140">
    <property type="component" value="Unassembled WGS sequence"/>
</dbReference>
<keyword evidence="3" id="KW-1185">Reference proteome</keyword>
<evidence type="ECO:0000313" key="2">
    <source>
        <dbReference type="EMBL" id="VFQ77282.1"/>
    </source>
</evidence>
<dbReference type="AlphaFoldDB" id="A0A484LLA9"/>
<name>A0A484LLA9_9ASTE</name>
<protein>
    <submittedName>
        <fullName evidence="2">Uncharacterized protein</fullName>
    </submittedName>
</protein>
<feature type="region of interest" description="Disordered" evidence="1">
    <location>
        <begin position="1"/>
        <end position="46"/>
    </location>
</feature>
<gene>
    <name evidence="2" type="ORF">CCAM_LOCUS19058</name>
</gene>
<evidence type="ECO:0000256" key="1">
    <source>
        <dbReference type="SAM" id="MobiDB-lite"/>
    </source>
</evidence>
<organism evidence="2 3">
    <name type="scientific">Cuscuta campestris</name>
    <dbReference type="NCBI Taxonomy" id="132261"/>
    <lineage>
        <taxon>Eukaryota</taxon>
        <taxon>Viridiplantae</taxon>
        <taxon>Streptophyta</taxon>
        <taxon>Embryophyta</taxon>
        <taxon>Tracheophyta</taxon>
        <taxon>Spermatophyta</taxon>
        <taxon>Magnoliopsida</taxon>
        <taxon>eudicotyledons</taxon>
        <taxon>Gunneridae</taxon>
        <taxon>Pentapetalae</taxon>
        <taxon>asterids</taxon>
        <taxon>lamiids</taxon>
        <taxon>Solanales</taxon>
        <taxon>Convolvulaceae</taxon>
        <taxon>Cuscuteae</taxon>
        <taxon>Cuscuta</taxon>
        <taxon>Cuscuta subgen. Grammica</taxon>
        <taxon>Cuscuta sect. Cleistogrammica</taxon>
    </lineage>
</organism>
<proteinExistence type="predicted"/>
<sequence length="66" mass="7508">MTVSQTVDRRWLTVDHRPPSREPPPPPSQQRSTAGQPRSTVTVIRQSDLMKIKVDCRANGRPFRAL</sequence>